<evidence type="ECO:0000259" key="1">
    <source>
        <dbReference type="Pfam" id="PF08241"/>
    </source>
</evidence>
<dbReference type="AlphaFoldDB" id="A0A2S7XNM0"/>
<dbReference type="RefSeq" id="WP_105074381.1">
    <property type="nucleotide sequence ID" value="NZ_PPGH01000037.1"/>
</dbReference>
<dbReference type="InterPro" id="IPR013216">
    <property type="entry name" value="Methyltransf_11"/>
</dbReference>
<name>A0A2S7XNM0_9GAMM</name>
<accession>A0A2S7XNM0</accession>
<protein>
    <recommendedName>
        <fullName evidence="1">Methyltransferase type 11 domain-containing protein</fullName>
    </recommendedName>
</protein>
<organism evidence="2 3">
    <name type="scientific">Chromatium okenii</name>
    <dbReference type="NCBI Taxonomy" id="61644"/>
    <lineage>
        <taxon>Bacteria</taxon>
        <taxon>Pseudomonadati</taxon>
        <taxon>Pseudomonadota</taxon>
        <taxon>Gammaproteobacteria</taxon>
        <taxon>Chromatiales</taxon>
        <taxon>Chromatiaceae</taxon>
        <taxon>Chromatium</taxon>
    </lineage>
</organism>
<dbReference type="CDD" id="cd02440">
    <property type="entry name" value="AdoMet_MTases"/>
    <property type="match status" value="1"/>
</dbReference>
<dbReference type="PANTHER" id="PTHR43591">
    <property type="entry name" value="METHYLTRANSFERASE"/>
    <property type="match status" value="1"/>
</dbReference>
<evidence type="ECO:0000313" key="2">
    <source>
        <dbReference type="EMBL" id="PQJ95339.1"/>
    </source>
</evidence>
<proteinExistence type="predicted"/>
<dbReference type="Gene3D" id="3.40.50.150">
    <property type="entry name" value="Vaccinia Virus protein VP39"/>
    <property type="match status" value="1"/>
</dbReference>
<dbReference type="Pfam" id="PF08241">
    <property type="entry name" value="Methyltransf_11"/>
    <property type="match status" value="1"/>
</dbReference>
<keyword evidence="3" id="KW-1185">Reference proteome</keyword>
<dbReference type="OrthoDB" id="529208at2"/>
<comment type="caution">
    <text evidence="2">The sequence shown here is derived from an EMBL/GenBank/DDBJ whole genome shotgun (WGS) entry which is preliminary data.</text>
</comment>
<dbReference type="InterPro" id="IPR029063">
    <property type="entry name" value="SAM-dependent_MTases_sf"/>
</dbReference>
<reference evidence="2 3" key="1">
    <citation type="submission" date="2018-01" db="EMBL/GenBank/DDBJ databases">
        <title>The complete genome sequence of Chromatium okenii LaCa, a purple sulfur bacterium with a turbulent life.</title>
        <authorList>
            <person name="Luedin S.M."/>
            <person name="Liechti N."/>
            <person name="Storelli N."/>
            <person name="Danza F."/>
            <person name="Wittwer M."/>
            <person name="Pothier J.F."/>
            <person name="Tonolla M.A."/>
        </authorList>
    </citation>
    <scope>NUCLEOTIDE SEQUENCE [LARGE SCALE GENOMIC DNA]</scope>
    <source>
        <strain evidence="2 3">LaCa</strain>
    </source>
</reference>
<dbReference type="Proteomes" id="UP000239936">
    <property type="component" value="Unassembled WGS sequence"/>
</dbReference>
<dbReference type="SUPFAM" id="SSF53335">
    <property type="entry name" value="S-adenosyl-L-methionine-dependent methyltransferases"/>
    <property type="match status" value="1"/>
</dbReference>
<feature type="domain" description="Methyltransferase type 11" evidence="1">
    <location>
        <begin position="61"/>
        <end position="155"/>
    </location>
</feature>
<dbReference type="EMBL" id="PPGH01000037">
    <property type="protein sequence ID" value="PQJ95339.1"/>
    <property type="molecule type" value="Genomic_DNA"/>
</dbReference>
<evidence type="ECO:0000313" key="3">
    <source>
        <dbReference type="Proteomes" id="UP000239936"/>
    </source>
</evidence>
<dbReference type="GO" id="GO:0008757">
    <property type="term" value="F:S-adenosylmethionine-dependent methyltransferase activity"/>
    <property type="evidence" value="ECO:0007669"/>
    <property type="project" value="InterPro"/>
</dbReference>
<sequence length="270" mass="30947">MKELKKKTKNTFDHGTRQEFVDYYAEKSLTATSVQRMQGIANCVKRNLKKRGISGCLNVADIGCNAGIMSLIWAREGHSVYGLDVNAALLEIAKQRANQENLNIDFQLGSATELPWENESMDVCIAPELLEHVADWETCLKEFVRILKPSGVLFVSTTNKLCPIQEEFTLPLYSWYPSLLKHRFENLARTTRPEIAGYATYPAVNWFSFYQLRREFLKMGMDSFDRFDIMDTEQKSTYQRYIIHTVISNSVLRWLGHVASPGLSMLAIKK</sequence>
<gene>
    <name evidence="2" type="ORF">CXB77_13970</name>
</gene>